<name>A0ACC1NTV7_9PEZI</name>
<protein>
    <submittedName>
        <fullName evidence="1">Uncharacterized protein</fullName>
    </submittedName>
</protein>
<keyword evidence="2" id="KW-1185">Reference proteome</keyword>
<gene>
    <name evidence="1" type="ORF">NUW58_g6543</name>
</gene>
<dbReference type="EMBL" id="JAPDGR010001501">
    <property type="protein sequence ID" value="KAJ2981996.1"/>
    <property type="molecule type" value="Genomic_DNA"/>
</dbReference>
<accession>A0ACC1NTV7</accession>
<evidence type="ECO:0000313" key="2">
    <source>
        <dbReference type="Proteomes" id="UP001143856"/>
    </source>
</evidence>
<comment type="caution">
    <text evidence="1">The sequence shown here is derived from an EMBL/GenBank/DDBJ whole genome shotgun (WGS) entry which is preliminary data.</text>
</comment>
<reference evidence="1" key="1">
    <citation type="submission" date="2022-10" db="EMBL/GenBank/DDBJ databases">
        <title>Genome Sequence of Xylaria curta.</title>
        <authorList>
            <person name="Buettner E."/>
        </authorList>
    </citation>
    <scope>NUCLEOTIDE SEQUENCE</scope>
    <source>
        <strain evidence="1">Babe10</strain>
    </source>
</reference>
<dbReference type="Proteomes" id="UP001143856">
    <property type="component" value="Unassembled WGS sequence"/>
</dbReference>
<proteinExistence type="predicted"/>
<organism evidence="1 2">
    <name type="scientific">Xylaria curta</name>
    <dbReference type="NCBI Taxonomy" id="42375"/>
    <lineage>
        <taxon>Eukaryota</taxon>
        <taxon>Fungi</taxon>
        <taxon>Dikarya</taxon>
        <taxon>Ascomycota</taxon>
        <taxon>Pezizomycotina</taxon>
        <taxon>Sordariomycetes</taxon>
        <taxon>Xylariomycetidae</taxon>
        <taxon>Xylariales</taxon>
        <taxon>Xylariaceae</taxon>
        <taxon>Xylaria</taxon>
    </lineage>
</organism>
<evidence type="ECO:0000313" key="1">
    <source>
        <dbReference type="EMBL" id="KAJ2981996.1"/>
    </source>
</evidence>
<sequence>MSAPRTKRQFAGAASDPAQRQITSFFTAASSSPNLPSTTQRRDSAPSLPASVQANLLSVGMRIRKSVPRRIQDRTPQRFRTIDESDAEFLSAAMGEANDHARTLSPRRGSCCPSVGFTKSAG</sequence>